<dbReference type="EMBL" id="JAAGWK010000030">
    <property type="protein sequence ID" value="NEL56131.1"/>
    <property type="molecule type" value="Genomic_DNA"/>
</dbReference>
<dbReference type="RefSeq" id="WP_152727272.1">
    <property type="nucleotide sequence ID" value="NZ_JAABOZ010000001.1"/>
</dbReference>
<name>A0A7K3WI07_9ACTN</name>
<keyword evidence="3" id="KW-1185">Reference proteome</keyword>
<organism evidence="2 3">
    <name type="scientific">Goekera deserti</name>
    <dbReference type="NCBI Taxonomy" id="2497753"/>
    <lineage>
        <taxon>Bacteria</taxon>
        <taxon>Bacillati</taxon>
        <taxon>Actinomycetota</taxon>
        <taxon>Actinomycetes</taxon>
        <taxon>Geodermatophilales</taxon>
        <taxon>Geodermatophilaceae</taxon>
        <taxon>Goekera</taxon>
    </lineage>
</organism>
<comment type="caution">
    <text evidence="2">The sequence shown here is derived from an EMBL/GenBank/DDBJ whole genome shotgun (WGS) entry which is preliminary data.</text>
</comment>
<proteinExistence type="predicted"/>
<accession>A0A7K3WI07</accession>
<evidence type="ECO:0000313" key="2">
    <source>
        <dbReference type="EMBL" id="NEL56131.1"/>
    </source>
</evidence>
<sequence length="80" mass="8304">MHLDLSGLLIAGTMWLLAAVIAWPWGCPVIAAALLIGQGVGFLAVAIWDTRTPPGLAGPPARSTASMNVERRNPSGSSPR</sequence>
<dbReference type="AlphaFoldDB" id="A0A7K3WI07"/>
<reference evidence="2 3" key="1">
    <citation type="submission" date="2020-02" db="EMBL/GenBank/DDBJ databases">
        <title>The whole genome sequence of CPCC 205119.</title>
        <authorList>
            <person name="Jiang Z."/>
        </authorList>
    </citation>
    <scope>NUCLEOTIDE SEQUENCE [LARGE SCALE GENOMIC DNA]</scope>
    <source>
        <strain evidence="2 3">CPCC 205119</strain>
    </source>
</reference>
<dbReference type="Proteomes" id="UP000470470">
    <property type="component" value="Unassembled WGS sequence"/>
</dbReference>
<gene>
    <name evidence="2" type="ORF">G1H19_19335</name>
</gene>
<evidence type="ECO:0000313" key="3">
    <source>
        <dbReference type="Proteomes" id="UP000470470"/>
    </source>
</evidence>
<feature type="region of interest" description="Disordered" evidence="1">
    <location>
        <begin position="52"/>
        <end position="80"/>
    </location>
</feature>
<evidence type="ECO:0000256" key="1">
    <source>
        <dbReference type="SAM" id="MobiDB-lite"/>
    </source>
</evidence>
<protein>
    <submittedName>
        <fullName evidence="2">Uncharacterized protein</fullName>
    </submittedName>
</protein>